<sequence>MAPRDIETTLDDSPAADHLPYRTPRARVRVHLAAEVSPTHADLLLLVCSLISGLMDSTLYNAYNTFVSMQTGNTIFIALGASNQNNKPYGWARSLCSLGFFVIGSFFFSRLHKHLGPRRRKTLVSSFLLQTAFIVVAAALVQGGAINGSVPNPSFTQVHWNELAPIALLSFQAAAQIVTSRALAFAEIPTIVITSLLCDLFSDPALTAPVSQNVKRNRRAAAFTLTLVGAIAGGWISKATKGVQAALWLVAGLKLAITGAWACWPAK</sequence>
<feature type="transmembrane region" description="Helical" evidence="1">
    <location>
        <begin position="91"/>
        <end position="111"/>
    </location>
</feature>
<gene>
    <name evidence="2" type="ORF">K452DRAFT_322093</name>
</gene>
<dbReference type="Proteomes" id="UP000799438">
    <property type="component" value="Unassembled WGS sequence"/>
</dbReference>
<feature type="transmembrane region" description="Helical" evidence="1">
    <location>
        <begin position="123"/>
        <end position="146"/>
    </location>
</feature>
<keyword evidence="1" id="KW-0472">Membrane</keyword>
<feature type="transmembrane region" description="Helical" evidence="1">
    <location>
        <begin position="166"/>
        <end position="186"/>
    </location>
</feature>
<proteinExistence type="predicted"/>
<keyword evidence="1" id="KW-1133">Transmembrane helix</keyword>
<dbReference type="Pfam" id="PF06912">
    <property type="entry name" value="DUF1275"/>
    <property type="match status" value="1"/>
</dbReference>
<dbReference type="EMBL" id="ML995509">
    <property type="protein sequence ID" value="KAF2136940.1"/>
    <property type="molecule type" value="Genomic_DNA"/>
</dbReference>
<organism evidence="2 3">
    <name type="scientific">Aplosporella prunicola CBS 121167</name>
    <dbReference type="NCBI Taxonomy" id="1176127"/>
    <lineage>
        <taxon>Eukaryota</taxon>
        <taxon>Fungi</taxon>
        <taxon>Dikarya</taxon>
        <taxon>Ascomycota</taxon>
        <taxon>Pezizomycotina</taxon>
        <taxon>Dothideomycetes</taxon>
        <taxon>Dothideomycetes incertae sedis</taxon>
        <taxon>Botryosphaeriales</taxon>
        <taxon>Aplosporellaceae</taxon>
        <taxon>Aplosporella</taxon>
    </lineage>
</organism>
<dbReference type="GeneID" id="54301962"/>
<evidence type="ECO:0000256" key="1">
    <source>
        <dbReference type="SAM" id="Phobius"/>
    </source>
</evidence>
<keyword evidence="3" id="KW-1185">Reference proteome</keyword>
<feature type="transmembrane region" description="Helical" evidence="1">
    <location>
        <begin position="243"/>
        <end position="264"/>
    </location>
</feature>
<accession>A0A6A6AYT5</accession>
<evidence type="ECO:0008006" key="4">
    <source>
        <dbReference type="Google" id="ProtNLM"/>
    </source>
</evidence>
<reference evidence="2" key="1">
    <citation type="journal article" date="2020" name="Stud. Mycol.">
        <title>101 Dothideomycetes genomes: a test case for predicting lifestyles and emergence of pathogens.</title>
        <authorList>
            <person name="Haridas S."/>
            <person name="Albert R."/>
            <person name="Binder M."/>
            <person name="Bloem J."/>
            <person name="Labutti K."/>
            <person name="Salamov A."/>
            <person name="Andreopoulos B."/>
            <person name="Baker S."/>
            <person name="Barry K."/>
            <person name="Bills G."/>
            <person name="Bluhm B."/>
            <person name="Cannon C."/>
            <person name="Castanera R."/>
            <person name="Culley D."/>
            <person name="Daum C."/>
            <person name="Ezra D."/>
            <person name="Gonzalez J."/>
            <person name="Henrissat B."/>
            <person name="Kuo A."/>
            <person name="Liang C."/>
            <person name="Lipzen A."/>
            <person name="Lutzoni F."/>
            <person name="Magnuson J."/>
            <person name="Mondo S."/>
            <person name="Nolan M."/>
            <person name="Ohm R."/>
            <person name="Pangilinan J."/>
            <person name="Park H.-J."/>
            <person name="Ramirez L."/>
            <person name="Alfaro M."/>
            <person name="Sun H."/>
            <person name="Tritt A."/>
            <person name="Yoshinaga Y."/>
            <person name="Zwiers L.-H."/>
            <person name="Turgeon B."/>
            <person name="Goodwin S."/>
            <person name="Spatafora J."/>
            <person name="Crous P."/>
            <person name="Grigoriev I."/>
        </authorList>
    </citation>
    <scope>NUCLEOTIDE SEQUENCE</scope>
    <source>
        <strain evidence="2">CBS 121167</strain>
    </source>
</reference>
<dbReference type="RefSeq" id="XP_033392658.1">
    <property type="nucleotide sequence ID" value="XM_033544466.1"/>
</dbReference>
<evidence type="ECO:0000313" key="3">
    <source>
        <dbReference type="Proteomes" id="UP000799438"/>
    </source>
</evidence>
<dbReference type="OrthoDB" id="5288586at2759"/>
<evidence type="ECO:0000313" key="2">
    <source>
        <dbReference type="EMBL" id="KAF2136940.1"/>
    </source>
</evidence>
<keyword evidence="1" id="KW-0812">Transmembrane</keyword>
<dbReference type="AlphaFoldDB" id="A0A6A6AYT5"/>
<dbReference type="InterPro" id="IPR010699">
    <property type="entry name" value="DUF1275"/>
</dbReference>
<dbReference type="PANTHER" id="PTHR37488">
    <property type="entry name" value="DUF1275 DOMAIN-CONTAINING PROTEIN"/>
    <property type="match status" value="1"/>
</dbReference>
<name>A0A6A6AYT5_9PEZI</name>
<feature type="transmembrane region" description="Helical" evidence="1">
    <location>
        <begin position="220"/>
        <end position="237"/>
    </location>
</feature>
<dbReference type="PANTHER" id="PTHR37488:SF7">
    <property type="entry name" value="DUF1275 DOMAIN PROTEIN"/>
    <property type="match status" value="1"/>
</dbReference>
<protein>
    <recommendedName>
        <fullName evidence="4">DUF1275 domain protein</fullName>
    </recommendedName>
</protein>